<reference evidence="2 3" key="1">
    <citation type="journal article" date="2011" name="Stand. Genomic Sci.">
        <title>Complete genome sequence of Syntrophobotulus glycolicus type strain (FlGlyR).</title>
        <authorList>
            <person name="Han C."/>
            <person name="Mwirichia R."/>
            <person name="Chertkov O."/>
            <person name="Held B."/>
            <person name="Lapidus A."/>
            <person name="Nolan M."/>
            <person name="Lucas S."/>
            <person name="Hammon N."/>
            <person name="Deshpande S."/>
            <person name="Cheng J.F."/>
            <person name="Tapia R."/>
            <person name="Goodwin L."/>
            <person name="Pitluck S."/>
            <person name="Huntemann M."/>
            <person name="Liolios K."/>
            <person name="Ivanova N."/>
            <person name="Pagani I."/>
            <person name="Mavromatis K."/>
            <person name="Ovchinikova G."/>
            <person name="Pati A."/>
            <person name="Chen A."/>
            <person name="Palaniappan K."/>
            <person name="Land M."/>
            <person name="Hauser L."/>
            <person name="Brambilla E.M."/>
            <person name="Rohde M."/>
            <person name="Spring S."/>
            <person name="Sikorski J."/>
            <person name="Goker M."/>
            <person name="Woyke T."/>
            <person name="Bristow J."/>
            <person name="Eisen J.A."/>
            <person name="Markowitz V."/>
            <person name="Hugenholtz P."/>
            <person name="Kyrpides N.C."/>
            <person name="Klenk H.P."/>
            <person name="Detter J.C."/>
        </authorList>
    </citation>
    <scope>NUCLEOTIDE SEQUENCE [LARGE SCALE GENOMIC DNA]</scope>
    <source>
        <strain evidence="3">DSM 8271 / FlGlyR</strain>
    </source>
</reference>
<evidence type="ECO:0000259" key="1">
    <source>
        <dbReference type="Pfam" id="PF05239"/>
    </source>
</evidence>
<dbReference type="SUPFAM" id="SSF50346">
    <property type="entry name" value="PRC-barrel domain"/>
    <property type="match status" value="1"/>
</dbReference>
<dbReference type="InterPro" id="IPR011033">
    <property type="entry name" value="PRC_barrel-like_sf"/>
</dbReference>
<dbReference type="STRING" id="645991.Sgly_0657"/>
<accession>F0T008</accession>
<gene>
    <name evidence="2" type="ordered locus">Sgly_0657</name>
</gene>
<evidence type="ECO:0000313" key="2">
    <source>
        <dbReference type="EMBL" id="ADY55019.1"/>
    </source>
</evidence>
<dbReference type="eggNOG" id="COG1873">
    <property type="taxonomic scope" value="Bacteria"/>
</dbReference>
<evidence type="ECO:0000313" key="3">
    <source>
        <dbReference type="Proteomes" id="UP000007488"/>
    </source>
</evidence>
<protein>
    <submittedName>
        <fullName evidence="2">Sporulation protein, YlmC/YmxH family</fullName>
    </submittedName>
</protein>
<dbReference type="OrthoDB" id="6024937at2"/>
<dbReference type="Pfam" id="PF05239">
    <property type="entry name" value="PRC"/>
    <property type="match status" value="1"/>
</dbReference>
<proteinExistence type="predicted"/>
<dbReference type="KEGG" id="sgy:Sgly_0657"/>
<reference evidence="3" key="2">
    <citation type="submission" date="2011-02" db="EMBL/GenBank/DDBJ databases">
        <title>The complete genome of Syntrophobotulus glycolicus DSM 8271.</title>
        <authorList>
            <person name="Lucas S."/>
            <person name="Copeland A."/>
            <person name="Lapidus A."/>
            <person name="Bruce D."/>
            <person name="Goodwin L."/>
            <person name="Pitluck S."/>
            <person name="Kyrpides N."/>
            <person name="Mavromatis K."/>
            <person name="Pagani I."/>
            <person name="Ivanova N."/>
            <person name="Mikhailova N."/>
            <person name="Chertkov O."/>
            <person name="Held B."/>
            <person name="Detter J.C."/>
            <person name="Tapia R."/>
            <person name="Han C."/>
            <person name="Land M."/>
            <person name="Hauser L."/>
            <person name="Markowitz V."/>
            <person name="Cheng J.-F."/>
            <person name="Hugenholtz P."/>
            <person name="Woyke T."/>
            <person name="Wu D."/>
            <person name="Spring S."/>
            <person name="Schroeder M."/>
            <person name="Brambilla E."/>
            <person name="Klenk H.-P."/>
            <person name="Eisen J.A."/>
        </authorList>
    </citation>
    <scope>NUCLEOTIDE SEQUENCE [LARGE SCALE GENOMIC DNA]</scope>
    <source>
        <strain evidence="3">DSM 8271 / FlGlyR</strain>
    </source>
</reference>
<dbReference type="PANTHER" id="PTHR40061:SF1">
    <property type="entry name" value="SPORULATION PROTEIN YLMC-RELATED"/>
    <property type="match status" value="1"/>
</dbReference>
<organism evidence="2 3">
    <name type="scientific">Syntrophobotulus glycolicus (strain DSM 8271 / FlGlyR)</name>
    <dbReference type="NCBI Taxonomy" id="645991"/>
    <lineage>
        <taxon>Bacteria</taxon>
        <taxon>Bacillati</taxon>
        <taxon>Bacillota</taxon>
        <taxon>Clostridia</taxon>
        <taxon>Eubacteriales</taxon>
        <taxon>Desulfitobacteriaceae</taxon>
        <taxon>Syntrophobotulus</taxon>
    </lineage>
</organism>
<dbReference type="AlphaFoldDB" id="F0T008"/>
<dbReference type="Gene3D" id="2.30.30.240">
    <property type="entry name" value="PRC-barrel domain"/>
    <property type="match status" value="1"/>
</dbReference>
<dbReference type="EMBL" id="CP002547">
    <property type="protein sequence ID" value="ADY55019.1"/>
    <property type="molecule type" value="Genomic_DNA"/>
</dbReference>
<dbReference type="RefSeq" id="WP_013623890.1">
    <property type="nucleotide sequence ID" value="NC_015172.1"/>
</dbReference>
<dbReference type="PANTHER" id="PTHR40061">
    <property type="entry name" value="SPORULATION PROTEIN YLMC-RELATED"/>
    <property type="match status" value="1"/>
</dbReference>
<dbReference type="NCBIfam" id="TIGR02888">
    <property type="entry name" value="spore_YlmC_YmxH"/>
    <property type="match status" value="1"/>
</dbReference>
<dbReference type="Proteomes" id="UP000007488">
    <property type="component" value="Chromosome"/>
</dbReference>
<sequence>MKVSEMRMLDIINVEDGRRLGPILDLDIDLEKGIMKGLVVMVTAKGRSFFGSNRGGDAFIPWERVVKIGVDVILVDAKDIVSLNG</sequence>
<keyword evidence="3" id="KW-1185">Reference proteome</keyword>
<name>F0T008_SYNGF</name>
<dbReference type="InterPro" id="IPR014238">
    <property type="entry name" value="Spore_YlmC/YmxH"/>
</dbReference>
<feature type="domain" description="PRC-barrel" evidence="1">
    <location>
        <begin position="2"/>
        <end position="77"/>
    </location>
</feature>
<dbReference type="HOGENOM" id="CLU_161336_0_1_9"/>
<dbReference type="InterPro" id="IPR027275">
    <property type="entry name" value="PRC-brl_dom"/>
</dbReference>